<comment type="subunit">
    <text evidence="17">Monomer. Homodimer. Homooligomer. Self-interaction correlates with nuclear localization and efficient activation of transcription.</text>
</comment>
<keyword evidence="9" id="KW-1090">Inhibition of host innate immune response by virus</keyword>
<keyword evidence="12 17" id="KW-0862">Zinc</keyword>
<keyword evidence="20" id="KW-1185">Reference proteome</keyword>
<feature type="region of interest" description="Disordered" evidence="18">
    <location>
        <begin position="119"/>
        <end position="152"/>
    </location>
</feature>
<keyword evidence="15 17" id="KW-1035">Host cytoplasm</keyword>
<accession>Q9Q9R4</accession>
<dbReference type="OrthoDB" id="12466at10239"/>
<dbReference type="EMBL" id="AF139168">
    <property type="protein sequence ID" value="AAF22209.1"/>
    <property type="molecule type" value="Genomic_DNA"/>
</dbReference>
<dbReference type="Pfam" id="PF01440">
    <property type="entry name" value="Gemini_AL2"/>
    <property type="match status" value="1"/>
</dbReference>
<evidence type="ECO:0000256" key="17">
    <source>
        <dbReference type="RuleBase" id="RU363028"/>
    </source>
</evidence>
<evidence type="ECO:0000256" key="5">
    <source>
        <dbReference type="ARBA" id="ARBA00022463"/>
    </source>
</evidence>
<feature type="compositionally biased region" description="Polar residues" evidence="18">
    <location>
        <begin position="119"/>
        <end position="139"/>
    </location>
</feature>
<keyword evidence="6" id="KW-0597">Phosphoprotein</keyword>
<dbReference type="PRINTS" id="PR00230">
    <property type="entry name" value="GEMCOATAL2"/>
</dbReference>
<evidence type="ECO:0000256" key="18">
    <source>
        <dbReference type="SAM" id="MobiDB-lite"/>
    </source>
</evidence>
<comment type="similarity">
    <text evidence="3 17">Belongs to the geminiviridae transcriptional activator protein family.</text>
</comment>
<dbReference type="GO" id="GO:0042025">
    <property type="term" value="C:host cell nucleus"/>
    <property type="evidence" value="ECO:0007669"/>
    <property type="project" value="UniProtKB-SubCell"/>
</dbReference>
<evidence type="ECO:0000256" key="9">
    <source>
        <dbReference type="ARBA" id="ARBA00022632"/>
    </source>
</evidence>
<protein>
    <recommendedName>
        <fullName evidence="4 17">Transcriptional activator protein</fullName>
        <shortName evidence="17">TrAP</shortName>
    </recommendedName>
</protein>
<dbReference type="GO" id="GO:0008270">
    <property type="term" value="F:zinc ion binding"/>
    <property type="evidence" value="ECO:0007669"/>
    <property type="project" value="UniProtKB-KW"/>
</dbReference>
<sequence>MESQFKLKGAFHQSCYAILVRAPAIKISLINKKIRHYKTGQYIMPSSSPSQAPSIKPIHKRAKKRAIRRRRVDLNCGCSIYIHINCANHGFTHRGTHHCSSSNEWRFYLGSSKSPLFQDTPSRGSNVHTQQGVSPSDKVQLQPSEEIESSQSLLQLPSLDDFSDSFWDDIFK</sequence>
<comment type="subcellular location">
    <subcellularLocation>
        <location evidence="2 17">Host cytoplasm</location>
    </subcellularLocation>
    <subcellularLocation>
        <location evidence="1 17">Host nucleus</location>
    </subcellularLocation>
</comment>
<feature type="compositionally biased region" description="Low complexity" evidence="18">
    <location>
        <begin position="141"/>
        <end position="152"/>
    </location>
</feature>
<keyword evidence="11 17" id="KW-0863">Zinc-finger</keyword>
<keyword evidence="8 17" id="KW-0945">Host-virus interaction</keyword>
<evidence type="ECO:0000313" key="19">
    <source>
        <dbReference type="EMBL" id="AAF22209.1"/>
    </source>
</evidence>
<keyword evidence="14 17" id="KW-0010">Activator</keyword>
<evidence type="ECO:0000256" key="11">
    <source>
        <dbReference type="ARBA" id="ARBA00022771"/>
    </source>
</evidence>
<keyword evidence="16" id="KW-0899">Viral immunoevasion</keyword>
<dbReference type="GO" id="GO:0003677">
    <property type="term" value="F:DNA binding"/>
    <property type="evidence" value="ECO:0007669"/>
    <property type="project" value="UniProtKB-KW"/>
</dbReference>
<dbReference type="GO" id="GO:0019028">
    <property type="term" value="C:viral capsid"/>
    <property type="evidence" value="ECO:0007669"/>
    <property type="project" value="InterPro"/>
</dbReference>
<evidence type="ECO:0000256" key="15">
    <source>
        <dbReference type="ARBA" id="ARBA00023200"/>
    </source>
</evidence>
<dbReference type="GO" id="GO:0030430">
    <property type="term" value="C:host cell cytoplasm"/>
    <property type="evidence" value="ECO:0007669"/>
    <property type="project" value="UniProtKB-SubCell"/>
</dbReference>
<dbReference type="GeneID" id="995403"/>
<dbReference type="InterPro" id="IPR000942">
    <property type="entry name" value="Gemini_AL2"/>
</dbReference>
<dbReference type="KEGG" id="vg:995403"/>
<keyword evidence="10 17" id="KW-0479">Metal-binding</keyword>
<dbReference type="RefSeq" id="NP_620851.1">
    <property type="nucleotide sequence ID" value="NC_003856.1"/>
</dbReference>
<keyword evidence="5 17" id="KW-0941">Suppressor of RNA silencing</keyword>
<reference evidence="19 20" key="1">
    <citation type="journal article" date="2000" name="Phytopathology">
        <title>Biological and Molecular Properties of a Begomovirus from Dicliptera sexangularis.</title>
        <authorList>
            <person name="Lotrakul P."/>
            <person name="Valverde R.A."/>
            <person name="Landry A.D."/>
        </authorList>
    </citation>
    <scope>NUCLEOTIDE SEQUENCE [LARGE SCALE GENOMIC DNA]</scope>
</reference>
<evidence type="ECO:0000256" key="3">
    <source>
        <dbReference type="ARBA" id="ARBA00007672"/>
    </source>
</evidence>
<evidence type="ECO:0000256" key="2">
    <source>
        <dbReference type="ARBA" id="ARBA00004192"/>
    </source>
</evidence>
<evidence type="ECO:0000313" key="20">
    <source>
        <dbReference type="Proteomes" id="UP000202011"/>
    </source>
</evidence>
<evidence type="ECO:0000256" key="1">
    <source>
        <dbReference type="ARBA" id="ARBA00004147"/>
    </source>
</evidence>
<gene>
    <name evidence="19" type="primary">AC2</name>
</gene>
<evidence type="ECO:0000256" key="14">
    <source>
        <dbReference type="ARBA" id="ARBA00023159"/>
    </source>
</evidence>
<comment type="function">
    <text evidence="17">Strong activator of the late viral genes promoters. Acts as a suppressor of RNA-mediated gene silencing, also known as post-transcriptional gene silencing (PTGS), a mechanism of plant viral defense that limits the accumulation of viral RNAs. Also suppresses the host basal defense by interacting with and inhibiting SNF1 kinase, a key regulator of cell metabolism implicated in innate antiviral defense. Determines pathogenicity.</text>
</comment>
<evidence type="ECO:0000256" key="10">
    <source>
        <dbReference type="ARBA" id="ARBA00022723"/>
    </source>
</evidence>
<evidence type="ECO:0000256" key="16">
    <source>
        <dbReference type="ARBA" id="ARBA00023280"/>
    </source>
</evidence>
<organism evidence="19 20">
    <name type="scientific">Dicliptera yellow mottle virus</name>
    <dbReference type="NCBI Taxonomy" id="94700"/>
    <lineage>
        <taxon>Viruses</taxon>
        <taxon>Monodnaviria</taxon>
        <taxon>Shotokuvirae</taxon>
        <taxon>Cressdnaviricota</taxon>
        <taxon>Repensiviricetes</taxon>
        <taxon>Geplafuvirales</taxon>
        <taxon>Geminiviridae</taxon>
        <taxon>Begomovirus</taxon>
        <taxon>Begomovirus diclipteracubaense</taxon>
    </lineage>
</organism>
<comment type="domain">
    <text evidence="17">The zinc finger and the transactivation region are involved in PTGS suppression.</text>
</comment>
<evidence type="ECO:0000256" key="13">
    <source>
        <dbReference type="ARBA" id="ARBA00023125"/>
    </source>
</evidence>
<dbReference type="Proteomes" id="UP000202011">
    <property type="component" value="Genome"/>
</dbReference>
<evidence type="ECO:0000256" key="7">
    <source>
        <dbReference type="ARBA" id="ARBA00022562"/>
    </source>
</evidence>
<evidence type="ECO:0000256" key="12">
    <source>
        <dbReference type="ARBA" id="ARBA00022833"/>
    </source>
</evidence>
<dbReference type="GO" id="GO:0005198">
    <property type="term" value="F:structural molecule activity"/>
    <property type="evidence" value="ECO:0007669"/>
    <property type="project" value="InterPro"/>
</dbReference>
<proteinExistence type="inferred from homology"/>
<dbReference type="GO" id="GO:0052170">
    <property type="term" value="P:symbiont-mediated suppression of host innate immune response"/>
    <property type="evidence" value="ECO:0007669"/>
    <property type="project" value="UniProtKB-KW"/>
</dbReference>
<evidence type="ECO:0000256" key="6">
    <source>
        <dbReference type="ARBA" id="ARBA00022553"/>
    </source>
</evidence>
<evidence type="ECO:0000256" key="8">
    <source>
        <dbReference type="ARBA" id="ARBA00022581"/>
    </source>
</evidence>
<keyword evidence="7 17" id="KW-1048">Host nucleus</keyword>
<keyword evidence="13 17" id="KW-0238">DNA-binding</keyword>
<name>Q9Q9R4_9GEMI</name>
<evidence type="ECO:0000256" key="4">
    <source>
        <dbReference type="ARBA" id="ARBA00014388"/>
    </source>
</evidence>